<organism evidence="5 6">
    <name type="scientific">Paraconiothyrium brasiliense</name>
    <dbReference type="NCBI Taxonomy" id="300254"/>
    <lineage>
        <taxon>Eukaryota</taxon>
        <taxon>Fungi</taxon>
        <taxon>Dikarya</taxon>
        <taxon>Ascomycota</taxon>
        <taxon>Pezizomycotina</taxon>
        <taxon>Dothideomycetes</taxon>
        <taxon>Pleosporomycetidae</taxon>
        <taxon>Pleosporales</taxon>
        <taxon>Massarineae</taxon>
        <taxon>Didymosphaeriaceae</taxon>
        <taxon>Paraconiothyrium</taxon>
    </lineage>
</organism>
<protein>
    <recommendedName>
        <fullName evidence="4">Zn(2)-C6 fungal-type domain-containing protein</fullName>
    </recommendedName>
</protein>
<dbReference type="PROSITE" id="PS00463">
    <property type="entry name" value="ZN2_CY6_FUNGAL_1"/>
    <property type="match status" value="1"/>
</dbReference>
<dbReference type="SUPFAM" id="SSF57701">
    <property type="entry name" value="Zn2/Cys6 DNA-binding domain"/>
    <property type="match status" value="1"/>
</dbReference>
<feature type="region of interest" description="Disordered" evidence="3">
    <location>
        <begin position="710"/>
        <end position="730"/>
    </location>
</feature>
<feature type="region of interest" description="Disordered" evidence="3">
    <location>
        <begin position="1"/>
        <end position="31"/>
    </location>
</feature>
<feature type="region of interest" description="Disordered" evidence="3">
    <location>
        <begin position="185"/>
        <end position="208"/>
    </location>
</feature>
<feature type="domain" description="Zn(2)-C6 fungal-type" evidence="4">
    <location>
        <begin position="36"/>
        <end position="66"/>
    </location>
</feature>
<dbReference type="PROSITE" id="PS50048">
    <property type="entry name" value="ZN2_CY6_FUNGAL_2"/>
    <property type="match status" value="1"/>
</dbReference>
<dbReference type="EMBL" id="JAKJXO020000006">
    <property type="protein sequence ID" value="KAL1603916.1"/>
    <property type="molecule type" value="Genomic_DNA"/>
</dbReference>
<keyword evidence="2" id="KW-0175">Coiled coil</keyword>
<evidence type="ECO:0000256" key="2">
    <source>
        <dbReference type="SAM" id="Coils"/>
    </source>
</evidence>
<dbReference type="CDD" id="cd12148">
    <property type="entry name" value="fungal_TF_MHR"/>
    <property type="match status" value="1"/>
</dbReference>
<feature type="compositionally biased region" description="Basic and acidic residues" evidence="3">
    <location>
        <begin position="720"/>
        <end position="730"/>
    </location>
</feature>
<evidence type="ECO:0000259" key="4">
    <source>
        <dbReference type="PROSITE" id="PS50048"/>
    </source>
</evidence>
<dbReference type="InterPro" id="IPR001138">
    <property type="entry name" value="Zn2Cys6_DnaBD"/>
</dbReference>
<dbReference type="Pfam" id="PF00172">
    <property type="entry name" value="Zn_clus"/>
    <property type="match status" value="1"/>
</dbReference>
<gene>
    <name evidence="5" type="ORF">SLS60_005508</name>
</gene>
<dbReference type="PANTHER" id="PTHR47256">
    <property type="entry name" value="ZN(II)2CYS6 TRANSCRIPTION FACTOR (EUROFUNG)-RELATED"/>
    <property type="match status" value="1"/>
</dbReference>
<dbReference type="SMART" id="SM00066">
    <property type="entry name" value="GAL4"/>
    <property type="match status" value="1"/>
</dbReference>
<dbReference type="PANTHER" id="PTHR47256:SF1">
    <property type="entry name" value="ZN(II)2CYS6 TRANSCRIPTION FACTOR (EUROFUNG)"/>
    <property type="match status" value="1"/>
</dbReference>
<dbReference type="Proteomes" id="UP001521785">
    <property type="component" value="Unassembled WGS sequence"/>
</dbReference>
<sequence>MNYGQGRSLAPRPLGPPPLLEPPPDENKKRKRAAIACKPCRERKSACNSVRPVCAACEARQTECYYLTKDESETKLQALRRENNTLNELIHHLRIMPVDAAQSILQGLRNSANPESILKDIKNGKLLTVQPSQRETALAALPPVYSETEFNLMVDHPAAYPPLDLTHDAMLAKSTLLDSIRGLAHARPPESAPGIPTASASSSRTLSDDPQDILSAQAEPNVLTDGLFPGDIEPTLEDLRIQYWTTVDVTDEFAASAISQYLENDHPTLGLFDAQLFVKDLVQRRHECCSSFLVTALLAFACQAYTSKDPDAAAKSFEFEKEADVLRRAEKEDSVLTTAGLSLLFLSHGGHGSGREMELLHEASDMAKRIKLYGVKTVLDEEQISSLSPAAQRALSHTAWGVFNLHILQAQYYLTLSTEYEPKVPIPRNSESEGDIPQLKLLHSQDAGQVFHYLCRLSVLTSGILLVVRDTTGSKTPPPLAFAMQQYRQLLELVDSLPPEMQRKAGADYAPVLNFHIALHSLITDLFRPFITRERDDGFREFYQKHNSPEAIFASSIHQLKGIVVEYTSQHPSAAHHMYWATALLYVFNTIVKDRSDPYWRFYFWLCIHCYSQLFICYPVVEGVVQSLLAIAVKYGAISRKDATRVMQEGFYKDDAGRRARSRRGRPEEKYKGSYKFDLDLAVRDRDASDVSALIARFEDMDMFDEFTRLGESESSEDGNDVRKESQAGG</sequence>
<proteinExistence type="predicted"/>
<dbReference type="InterPro" id="IPR036864">
    <property type="entry name" value="Zn2-C6_fun-type_DNA-bd_sf"/>
</dbReference>
<comment type="caution">
    <text evidence="5">The sequence shown here is derived from an EMBL/GenBank/DDBJ whole genome shotgun (WGS) entry which is preliminary data.</text>
</comment>
<keyword evidence="1" id="KW-0539">Nucleus</keyword>
<keyword evidence="6" id="KW-1185">Reference proteome</keyword>
<dbReference type="Gene3D" id="4.10.240.10">
    <property type="entry name" value="Zn(2)-C6 fungal-type DNA-binding domain"/>
    <property type="match status" value="1"/>
</dbReference>
<feature type="compositionally biased region" description="Pro residues" evidence="3">
    <location>
        <begin position="13"/>
        <end position="22"/>
    </location>
</feature>
<reference evidence="5 6" key="1">
    <citation type="submission" date="2024-02" db="EMBL/GenBank/DDBJ databases">
        <title>De novo assembly and annotation of 12 fungi associated with fruit tree decline syndrome in Ontario, Canada.</title>
        <authorList>
            <person name="Sulman M."/>
            <person name="Ellouze W."/>
            <person name="Ilyukhin E."/>
        </authorList>
    </citation>
    <scope>NUCLEOTIDE SEQUENCE [LARGE SCALE GENOMIC DNA]</scope>
    <source>
        <strain evidence="5 6">M42-189</strain>
    </source>
</reference>
<feature type="coiled-coil region" evidence="2">
    <location>
        <begin position="69"/>
        <end position="96"/>
    </location>
</feature>
<evidence type="ECO:0000313" key="5">
    <source>
        <dbReference type="EMBL" id="KAL1603916.1"/>
    </source>
</evidence>
<evidence type="ECO:0000256" key="1">
    <source>
        <dbReference type="ARBA" id="ARBA00023242"/>
    </source>
</evidence>
<dbReference type="CDD" id="cd00067">
    <property type="entry name" value="GAL4"/>
    <property type="match status" value="1"/>
</dbReference>
<name>A0ABR3RHK4_9PLEO</name>
<evidence type="ECO:0000313" key="6">
    <source>
        <dbReference type="Proteomes" id="UP001521785"/>
    </source>
</evidence>
<accession>A0ABR3RHK4</accession>
<dbReference type="InterPro" id="IPR053187">
    <property type="entry name" value="Notoamide_regulator"/>
</dbReference>
<evidence type="ECO:0000256" key="3">
    <source>
        <dbReference type="SAM" id="MobiDB-lite"/>
    </source>
</evidence>